<name>A0A3M7PHR9_BRAPC</name>
<dbReference type="EMBL" id="REGN01010689">
    <property type="protein sequence ID" value="RMZ98568.1"/>
    <property type="molecule type" value="Genomic_DNA"/>
</dbReference>
<keyword evidence="1" id="KW-0472">Membrane</keyword>
<gene>
    <name evidence="2" type="ORF">BpHYR1_034019</name>
</gene>
<evidence type="ECO:0000313" key="3">
    <source>
        <dbReference type="Proteomes" id="UP000276133"/>
    </source>
</evidence>
<dbReference type="AlphaFoldDB" id="A0A3M7PHR9"/>
<organism evidence="2 3">
    <name type="scientific">Brachionus plicatilis</name>
    <name type="common">Marine rotifer</name>
    <name type="synonym">Brachionus muelleri</name>
    <dbReference type="NCBI Taxonomy" id="10195"/>
    <lineage>
        <taxon>Eukaryota</taxon>
        <taxon>Metazoa</taxon>
        <taxon>Spiralia</taxon>
        <taxon>Gnathifera</taxon>
        <taxon>Rotifera</taxon>
        <taxon>Eurotatoria</taxon>
        <taxon>Monogononta</taxon>
        <taxon>Pseudotrocha</taxon>
        <taxon>Ploima</taxon>
        <taxon>Brachionidae</taxon>
        <taxon>Brachionus</taxon>
    </lineage>
</organism>
<comment type="caution">
    <text evidence="2">The sequence shown here is derived from an EMBL/GenBank/DDBJ whole genome shotgun (WGS) entry which is preliminary data.</text>
</comment>
<feature type="transmembrane region" description="Helical" evidence="1">
    <location>
        <begin position="98"/>
        <end position="115"/>
    </location>
</feature>
<protein>
    <submittedName>
        <fullName evidence="2">Uncharacterized protein</fullName>
    </submittedName>
</protein>
<keyword evidence="1" id="KW-0812">Transmembrane</keyword>
<keyword evidence="1" id="KW-1133">Transmembrane helix</keyword>
<feature type="transmembrane region" description="Helical" evidence="1">
    <location>
        <begin position="60"/>
        <end position="78"/>
    </location>
</feature>
<reference evidence="2 3" key="1">
    <citation type="journal article" date="2018" name="Sci. Rep.">
        <title>Genomic signatures of local adaptation to the degree of environmental predictability in rotifers.</title>
        <authorList>
            <person name="Franch-Gras L."/>
            <person name="Hahn C."/>
            <person name="Garcia-Roger E.M."/>
            <person name="Carmona M.J."/>
            <person name="Serra M."/>
            <person name="Gomez A."/>
        </authorList>
    </citation>
    <scope>NUCLEOTIDE SEQUENCE [LARGE SCALE GENOMIC DNA]</scope>
    <source>
        <strain evidence="2">HYR1</strain>
    </source>
</reference>
<dbReference type="Proteomes" id="UP000276133">
    <property type="component" value="Unassembled WGS sequence"/>
</dbReference>
<evidence type="ECO:0000256" key="1">
    <source>
        <dbReference type="SAM" id="Phobius"/>
    </source>
</evidence>
<accession>A0A3M7PHR9</accession>
<dbReference type="OrthoDB" id="10485989at2759"/>
<sequence length="541" mass="63244">MKIEGSSFSNVYIEHLNENFYVVKFFIINQFFSNITFNLFKLVFTMHSINTFKISRLSEFIIIITNTVSISFINSFMSAIVKNEDSISYRNVKWSVRLYFYVCYGLYGNLFIQFIRKKDQTSINRDFLLSIIFYLRLHPSLFPEKNDSEKQLKYNNDDLSLEWRQYCLDPMCTNYNSSVQKLLKSSPATLNSNLSNCFLFNDHQFSIASHENLLNQPASPSYIFSSNRKCFVENEATSKRTFSAQSSIPSTPTPMVNQAFQFPLIECFPFDANQQDKKQFQNLDSNLSKNLTSHFMNEQIDSTQTLFHDSTESNKSQAQIRLCNKKKSFSEPNLNIDFEKSDCYLRHKQVKSEMKDTNINQPCEFGFDLFPKKLSNTPITTDSSTNTCDDDNIFSSQKSLLNHNTSESSDIVNAYIMGLSHNAKETDSNETIARLKQEINHLVIQLIYERNLRNRYEEDSNRLHFIKIERDQLVTEKRFLEKNLKQQVEGYKNEVEECISIQNKSEIKAYKEELDQKNEKIKNCFVLNKSVLKDIKNNSIY</sequence>
<keyword evidence="3" id="KW-1185">Reference proteome</keyword>
<feature type="transmembrane region" description="Helical" evidence="1">
    <location>
        <begin position="20"/>
        <end position="40"/>
    </location>
</feature>
<proteinExistence type="predicted"/>
<evidence type="ECO:0000313" key="2">
    <source>
        <dbReference type="EMBL" id="RMZ98568.1"/>
    </source>
</evidence>